<feature type="compositionally biased region" description="Basic and acidic residues" evidence="1">
    <location>
        <begin position="199"/>
        <end position="210"/>
    </location>
</feature>
<comment type="caution">
    <text evidence="2">The sequence shown here is derived from an EMBL/GenBank/DDBJ whole genome shotgun (WGS) entry which is preliminary data.</text>
</comment>
<evidence type="ECO:0000256" key="1">
    <source>
        <dbReference type="SAM" id="MobiDB-lite"/>
    </source>
</evidence>
<dbReference type="EMBL" id="JABCKV010000060">
    <property type="protein sequence ID" value="KAG5644740.1"/>
    <property type="molecule type" value="Genomic_DNA"/>
</dbReference>
<gene>
    <name evidence="2" type="ORF">DXG03_007869</name>
</gene>
<name>A0A9P7GCF8_9AGAR</name>
<dbReference type="Proteomes" id="UP000775547">
    <property type="component" value="Unassembled WGS sequence"/>
</dbReference>
<proteinExistence type="predicted"/>
<dbReference type="OrthoDB" id="3269550at2759"/>
<feature type="region of interest" description="Disordered" evidence="1">
    <location>
        <begin position="85"/>
        <end position="138"/>
    </location>
</feature>
<feature type="compositionally biased region" description="Basic and acidic residues" evidence="1">
    <location>
        <begin position="112"/>
        <end position="124"/>
    </location>
</feature>
<reference evidence="2" key="2">
    <citation type="submission" date="2021-10" db="EMBL/GenBank/DDBJ databases">
        <title>Phylogenomics reveals ancestral predisposition of the termite-cultivated fungus Termitomyces towards a domesticated lifestyle.</title>
        <authorList>
            <person name="Auxier B."/>
            <person name="Grum-Grzhimaylo A."/>
            <person name="Cardenas M.E."/>
            <person name="Lodge J.D."/>
            <person name="Laessoe T."/>
            <person name="Pedersen O."/>
            <person name="Smith M.E."/>
            <person name="Kuyper T.W."/>
            <person name="Franco-Molano E.A."/>
            <person name="Baroni T.J."/>
            <person name="Aanen D.K."/>
        </authorList>
    </citation>
    <scope>NUCLEOTIDE SEQUENCE</scope>
    <source>
        <strain evidence="2">AP01</strain>
        <tissue evidence="2">Mycelium</tissue>
    </source>
</reference>
<protein>
    <submittedName>
        <fullName evidence="2">Uncharacterized protein</fullName>
    </submittedName>
</protein>
<reference evidence="2" key="1">
    <citation type="submission" date="2020-07" db="EMBL/GenBank/DDBJ databases">
        <authorList>
            <person name="Nieuwenhuis M."/>
            <person name="Van De Peppel L.J.J."/>
        </authorList>
    </citation>
    <scope>NUCLEOTIDE SEQUENCE</scope>
    <source>
        <strain evidence="2">AP01</strain>
        <tissue evidence="2">Mycelium</tissue>
    </source>
</reference>
<feature type="compositionally biased region" description="Low complexity" evidence="1">
    <location>
        <begin position="333"/>
        <end position="351"/>
    </location>
</feature>
<evidence type="ECO:0000313" key="2">
    <source>
        <dbReference type="EMBL" id="KAG5644740.1"/>
    </source>
</evidence>
<organism evidence="2 3">
    <name type="scientific">Asterophora parasitica</name>
    <dbReference type="NCBI Taxonomy" id="117018"/>
    <lineage>
        <taxon>Eukaryota</taxon>
        <taxon>Fungi</taxon>
        <taxon>Dikarya</taxon>
        <taxon>Basidiomycota</taxon>
        <taxon>Agaricomycotina</taxon>
        <taxon>Agaricomycetes</taxon>
        <taxon>Agaricomycetidae</taxon>
        <taxon>Agaricales</taxon>
        <taxon>Tricholomatineae</taxon>
        <taxon>Lyophyllaceae</taxon>
        <taxon>Asterophora</taxon>
    </lineage>
</organism>
<feature type="region of interest" description="Disordered" evidence="1">
    <location>
        <begin position="288"/>
        <end position="352"/>
    </location>
</feature>
<sequence length="440" mass="48906">MTLFAPRRTQFSILQLVQSPDPAVLRPTDFESMEDMHDFARLAASSSDSISDAGYSFSSRNSTSSTLHSFHSPILRSTSFQSNSEFHSDLRLPPPPYLPKRKEKRSRSKQGHSIDYHRPDDKAHQQLPPKLPARAKSYNRSSCAFRHSLKKTKPARLAAVNEYVSAQQSTSWNVSHSSSPFSSPPSTPRTPFVASNTSRHTDSHTRRKSLDLGPSMMQAGIQRLKRSSSMWTIGDKSLAPSTAATRERHIQNLRAEPQLTEQQKFVVLKRARKIVQVFGSEAPTELVQGLDCPRQPSTPEHRDSLSTIMSAEVPPSSYDKAEPTSRPLSDIVLSDSSNLPSPNSPTSTASAMFRERRRRAAKLTQFFGVNYQDMPQSINESSFVVPSTPKHAVQIVDLDAPVVEVDVKVAGRRFWGLADGEMKNADVVDVLDKLRGLKAS</sequence>
<feature type="region of interest" description="Disordered" evidence="1">
    <location>
        <begin position="169"/>
        <end position="210"/>
    </location>
</feature>
<dbReference type="AlphaFoldDB" id="A0A9P7GCF8"/>
<keyword evidence="3" id="KW-1185">Reference proteome</keyword>
<accession>A0A9P7GCF8</accession>
<feature type="compositionally biased region" description="Basic residues" evidence="1">
    <location>
        <begin position="99"/>
        <end position="110"/>
    </location>
</feature>
<evidence type="ECO:0000313" key="3">
    <source>
        <dbReference type="Proteomes" id="UP000775547"/>
    </source>
</evidence>